<dbReference type="Proteomes" id="UP000199286">
    <property type="component" value="Unassembled WGS sequence"/>
</dbReference>
<dbReference type="GO" id="GO:0006424">
    <property type="term" value="P:glutamyl-tRNA aminoacylation"/>
    <property type="evidence" value="ECO:0007669"/>
    <property type="project" value="TreeGrafter"/>
</dbReference>
<keyword evidence="5 7" id="KW-0067">ATP-binding</keyword>
<dbReference type="NCBIfam" id="NF004315">
    <property type="entry name" value="PRK05710.1-4"/>
    <property type="match status" value="1"/>
</dbReference>
<reference evidence="9 10" key="1">
    <citation type="submission" date="2016-10" db="EMBL/GenBank/DDBJ databases">
        <authorList>
            <person name="de Groot N.N."/>
        </authorList>
    </citation>
    <scope>NUCLEOTIDE SEQUENCE [LARGE SCALE GENOMIC DNA]</scope>
    <source>
        <strain evidence="9 10">DSM 26880</strain>
    </source>
</reference>
<evidence type="ECO:0000256" key="2">
    <source>
        <dbReference type="ARBA" id="ARBA00022723"/>
    </source>
</evidence>
<dbReference type="PANTHER" id="PTHR43311:SF1">
    <property type="entry name" value="GLUTAMYL-Q TRNA(ASP) SYNTHETASE"/>
    <property type="match status" value="1"/>
</dbReference>
<dbReference type="SUPFAM" id="SSF52374">
    <property type="entry name" value="Nucleotidylyl transferase"/>
    <property type="match status" value="1"/>
</dbReference>
<sequence length="312" mass="34744">MTEAGKEAAPESLRAAEDMTLVTRFAPSPTGPLHLGHAFSAWMAHDLARSAGGHFLLRIEDIDRTRSRESWERAIYEDLAWLGIRWDAPPMRQSDRLGVYDDALRWLWAEGLIYACSCSRRDIVAAASAPQEGAEPQRGPDGIVYPGTCRAFARTPASPMPQHTALRLDMRAALERIGADTISFDEIGRGQPQRRRRPAKDMLEQVGDVVLSRRDFPGSYHLSVVLDDGAQGITHIVRGEDLGEATWIHRVLQDLFSLPRPVYHHHRLIRDPEGRRLAKRDDARAISAYRNDGLSPDDLRKLVGLGGSPAVP</sequence>
<dbReference type="PROSITE" id="PS00178">
    <property type="entry name" value="AA_TRNA_LIGASE_I"/>
    <property type="match status" value="1"/>
</dbReference>
<dbReference type="GO" id="GO:0005829">
    <property type="term" value="C:cytosol"/>
    <property type="evidence" value="ECO:0007669"/>
    <property type="project" value="TreeGrafter"/>
</dbReference>
<evidence type="ECO:0000313" key="9">
    <source>
        <dbReference type="EMBL" id="SDY00907.1"/>
    </source>
</evidence>
<evidence type="ECO:0000313" key="10">
    <source>
        <dbReference type="Proteomes" id="UP000199286"/>
    </source>
</evidence>
<proteinExistence type="inferred from homology"/>
<dbReference type="InterPro" id="IPR014729">
    <property type="entry name" value="Rossmann-like_a/b/a_fold"/>
</dbReference>
<dbReference type="PRINTS" id="PR00987">
    <property type="entry name" value="TRNASYNTHGLU"/>
</dbReference>
<feature type="domain" description="Glutamyl/glutaminyl-tRNA synthetase class Ib catalytic" evidence="8">
    <location>
        <begin position="204"/>
        <end position="307"/>
    </location>
</feature>
<keyword evidence="6 7" id="KW-0030">Aminoacyl-tRNA synthetase</keyword>
<protein>
    <submittedName>
        <fullName evidence="9">Glutamyl-Q tRNA(Asp) synthetase</fullName>
    </submittedName>
</protein>
<keyword evidence="4" id="KW-0862">Zinc</keyword>
<dbReference type="Pfam" id="PF00749">
    <property type="entry name" value="tRNA-synt_1c"/>
    <property type="match status" value="2"/>
</dbReference>
<name>A0A1H3GCW7_9RHOB</name>
<dbReference type="STRING" id="321339.SAMN05444340_102273"/>
<comment type="similarity">
    <text evidence="7">Belongs to the class-I aminoacyl-tRNA synthetase family.</text>
</comment>
<dbReference type="InterPro" id="IPR000924">
    <property type="entry name" value="Glu/Gln-tRNA-synth"/>
</dbReference>
<keyword evidence="10" id="KW-1185">Reference proteome</keyword>
<keyword evidence="2" id="KW-0479">Metal-binding</keyword>
<dbReference type="EMBL" id="FNPF01000002">
    <property type="protein sequence ID" value="SDY00907.1"/>
    <property type="molecule type" value="Genomic_DNA"/>
</dbReference>
<evidence type="ECO:0000259" key="8">
    <source>
        <dbReference type="Pfam" id="PF00749"/>
    </source>
</evidence>
<keyword evidence="1 7" id="KW-0436">Ligase</keyword>
<dbReference type="AlphaFoldDB" id="A0A1H3GCW7"/>
<evidence type="ECO:0000256" key="6">
    <source>
        <dbReference type="ARBA" id="ARBA00023146"/>
    </source>
</evidence>
<keyword evidence="7" id="KW-0648">Protein biosynthesis</keyword>
<evidence type="ECO:0000256" key="3">
    <source>
        <dbReference type="ARBA" id="ARBA00022741"/>
    </source>
</evidence>
<dbReference type="PANTHER" id="PTHR43311">
    <property type="entry name" value="GLUTAMATE--TRNA LIGASE"/>
    <property type="match status" value="1"/>
</dbReference>
<evidence type="ECO:0000256" key="1">
    <source>
        <dbReference type="ARBA" id="ARBA00022598"/>
    </source>
</evidence>
<dbReference type="Gene3D" id="3.40.50.620">
    <property type="entry name" value="HUPs"/>
    <property type="match status" value="1"/>
</dbReference>
<feature type="domain" description="Glutamyl/glutaminyl-tRNA synthetase class Ib catalytic" evidence="8">
    <location>
        <begin position="21"/>
        <end position="123"/>
    </location>
</feature>
<dbReference type="InterPro" id="IPR049940">
    <property type="entry name" value="GluQ/Sye"/>
</dbReference>
<dbReference type="GO" id="GO:0005524">
    <property type="term" value="F:ATP binding"/>
    <property type="evidence" value="ECO:0007669"/>
    <property type="project" value="UniProtKB-KW"/>
</dbReference>
<evidence type="ECO:0000256" key="7">
    <source>
        <dbReference type="RuleBase" id="RU363037"/>
    </source>
</evidence>
<accession>A0A1H3GCW7</accession>
<evidence type="ECO:0000256" key="4">
    <source>
        <dbReference type="ARBA" id="ARBA00022833"/>
    </source>
</evidence>
<gene>
    <name evidence="9" type="ORF">SAMN05444340_102273</name>
</gene>
<dbReference type="InterPro" id="IPR001412">
    <property type="entry name" value="aa-tRNA-synth_I_CS"/>
</dbReference>
<organism evidence="9 10">
    <name type="scientific">Citreimonas salinaria</name>
    <dbReference type="NCBI Taxonomy" id="321339"/>
    <lineage>
        <taxon>Bacteria</taxon>
        <taxon>Pseudomonadati</taxon>
        <taxon>Pseudomonadota</taxon>
        <taxon>Alphaproteobacteria</taxon>
        <taxon>Rhodobacterales</taxon>
        <taxon>Roseobacteraceae</taxon>
        <taxon>Citreimonas</taxon>
    </lineage>
</organism>
<evidence type="ECO:0000256" key="5">
    <source>
        <dbReference type="ARBA" id="ARBA00022840"/>
    </source>
</evidence>
<dbReference type="GO" id="GO:0004818">
    <property type="term" value="F:glutamate-tRNA ligase activity"/>
    <property type="evidence" value="ECO:0007669"/>
    <property type="project" value="TreeGrafter"/>
</dbReference>
<dbReference type="InterPro" id="IPR020058">
    <property type="entry name" value="Glu/Gln-tRNA-synth_Ib_cat-dom"/>
</dbReference>
<keyword evidence="3 7" id="KW-0547">Nucleotide-binding</keyword>